<accession>B7BCD2</accession>
<dbReference type="AlphaFoldDB" id="B7BCD2"/>
<evidence type="ECO:0000313" key="2">
    <source>
        <dbReference type="Proteomes" id="UP000005510"/>
    </source>
</evidence>
<sequence>MSPTFMLLIIRFTFVICHKSSKIQRLIRFRTVDLPTLLFIGNISISFCYTYKGKAWQNEVLKNITRDTNSKYMHN</sequence>
<name>B7BCD2_9BACT</name>
<dbReference type="STRING" id="537006.PRABACTJOHN_02701"/>
<dbReference type="HOGENOM" id="CLU_2667758_0_0_10"/>
<reference evidence="1 2" key="2">
    <citation type="submission" date="2008-10" db="EMBL/GenBank/DDBJ databases">
        <authorList>
            <person name="Fulton L."/>
            <person name="Clifton S."/>
            <person name="Fulton B."/>
            <person name="Xu J."/>
            <person name="Minx P."/>
            <person name="Pepin K.H."/>
            <person name="Johnson M."/>
            <person name="Bhonagiri V."/>
            <person name="Nash W.E."/>
            <person name="Mardis E.R."/>
            <person name="Wilson R.K."/>
        </authorList>
    </citation>
    <scope>NUCLEOTIDE SEQUENCE [LARGE SCALE GENOMIC DNA]</scope>
    <source>
        <strain evidence="1 2">DSM 18315</strain>
    </source>
</reference>
<dbReference type="EMBL" id="ABYH01000295">
    <property type="protein sequence ID" value="EEC95911.1"/>
    <property type="molecule type" value="Genomic_DNA"/>
</dbReference>
<comment type="caution">
    <text evidence="1">The sequence shown here is derived from an EMBL/GenBank/DDBJ whole genome shotgun (WGS) entry which is preliminary data.</text>
</comment>
<proteinExistence type="predicted"/>
<gene>
    <name evidence="1" type="ORF">PRABACTJOHN_02701</name>
</gene>
<evidence type="ECO:0000313" key="1">
    <source>
        <dbReference type="EMBL" id="EEC95911.1"/>
    </source>
</evidence>
<dbReference type="Proteomes" id="UP000005510">
    <property type="component" value="Unassembled WGS sequence"/>
</dbReference>
<reference evidence="1 2" key="1">
    <citation type="submission" date="2008-10" db="EMBL/GenBank/DDBJ databases">
        <title>Draft genome sequence of Parabacteroides johnsonii (DSM 18315).</title>
        <authorList>
            <person name="Sudarsanam P."/>
            <person name="Ley R."/>
            <person name="Guruge J."/>
            <person name="Turnbaugh P.J."/>
            <person name="Mahowald M."/>
            <person name="Liep D."/>
            <person name="Gordon J."/>
        </authorList>
    </citation>
    <scope>NUCLEOTIDE SEQUENCE [LARGE SCALE GENOMIC DNA]</scope>
    <source>
        <strain evidence="1 2">DSM 18315</strain>
    </source>
</reference>
<protein>
    <submittedName>
        <fullName evidence="1">Uncharacterized protein</fullName>
    </submittedName>
</protein>
<organism evidence="1 2">
    <name type="scientific">Parabacteroides johnsonii DSM 18315</name>
    <dbReference type="NCBI Taxonomy" id="537006"/>
    <lineage>
        <taxon>Bacteria</taxon>
        <taxon>Pseudomonadati</taxon>
        <taxon>Bacteroidota</taxon>
        <taxon>Bacteroidia</taxon>
        <taxon>Bacteroidales</taxon>
        <taxon>Tannerellaceae</taxon>
        <taxon>Parabacteroides</taxon>
    </lineage>
</organism>